<dbReference type="Gene3D" id="3.40.1080.10">
    <property type="entry name" value="Glutaconate Coenzyme A-transferase"/>
    <property type="match status" value="1"/>
</dbReference>
<dbReference type="InterPro" id="IPR037171">
    <property type="entry name" value="NagB/RpiA_transferase-like"/>
</dbReference>
<protein>
    <submittedName>
        <fullName evidence="3">3-oxoacid CoA-transferase subunit A</fullName>
    </submittedName>
</protein>
<dbReference type="RefSeq" id="WP_147101312.1">
    <property type="nucleotide sequence ID" value="NZ_JBHUFH010000004.1"/>
</dbReference>
<dbReference type="PROSITE" id="PS01273">
    <property type="entry name" value="COA_TRANSF_1"/>
    <property type="match status" value="1"/>
</dbReference>
<dbReference type="OrthoDB" id="9777193at2"/>
<sequence length="221" mass="23321">MDKRVATLAEAVRNIPDGASVMIGGFGNSGVPFGLVDALIDHGAKNLTIISNNAGAGDFGLGRLLKEGQVSKFVCSYPRSRGSVWFEKAYAAGEIALEIVPQGTLAERIRAAGAGLGGFLTPTGFGTRLAEGKETRVIDGKGYVFEAPLSADFALIRGEKGDRWGNLSYHGTARNFNPIMASAARHTIAEVRQLSEAPLDPESVVSPGIFVKSIVEYGVRP</sequence>
<evidence type="ECO:0000256" key="1">
    <source>
        <dbReference type="ARBA" id="ARBA00005612"/>
    </source>
</evidence>
<dbReference type="Proteomes" id="UP000321562">
    <property type="component" value="Unassembled WGS sequence"/>
</dbReference>
<dbReference type="SUPFAM" id="SSF100950">
    <property type="entry name" value="NagB/RpiA/CoA transferase-like"/>
    <property type="match status" value="1"/>
</dbReference>
<dbReference type="SMART" id="SM00882">
    <property type="entry name" value="CoA_trans"/>
    <property type="match status" value="1"/>
</dbReference>
<dbReference type="AlphaFoldDB" id="A0A5C6RPD6"/>
<dbReference type="Pfam" id="PF01144">
    <property type="entry name" value="CoA_trans"/>
    <property type="match status" value="1"/>
</dbReference>
<evidence type="ECO:0000313" key="4">
    <source>
        <dbReference type="Proteomes" id="UP000321562"/>
    </source>
</evidence>
<name>A0A5C6RPD6_9RHOB</name>
<keyword evidence="2 3" id="KW-0808">Transferase</keyword>
<dbReference type="InterPro" id="IPR004163">
    <property type="entry name" value="CoA_transf_BS"/>
</dbReference>
<dbReference type="PANTHER" id="PTHR13707">
    <property type="entry name" value="KETOACID-COENZYME A TRANSFERASE"/>
    <property type="match status" value="1"/>
</dbReference>
<dbReference type="EMBL" id="VOPL01000014">
    <property type="protein sequence ID" value="TXB64093.1"/>
    <property type="molecule type" value="Genomic_DNA"/>
</dbReference>
<keyword evidence="4" id="KW-1185">Reference proteome</keyword>
<organism evidence="3 4">
    <name type="scientific">Paracoccus aurantiacus</name>
    <dbReference type="NCBI Taxonomy" id="2599412"/>
    <lineage>
        <taxon>Bacteria</taxon>
        <taxon>Pseudomonadati</taxon>
        <taxon>Pseudomonadota</taxon>
        <taxon>Alphaproteobacteria</taxon>
        <taxon>Rhodobacterales</taxon>
        <taxon>Paracoccaceae</taxon>
        <taxon>Paracoccus</taxon>
    </lineage>
</organism>
<proteinExistence type="inferred from homology"/>
<evidence type="ECO:0000256" key="2">
    <source>
        <dbReference type="ARBA" id="ARBA00022679"/>
    </source>
</evidence>
<evidence type="ECO:0000313" key="3">
    <source>
        <dbReference type="EMBL" id="TXB64093.1"/>
    </source>
</evidence>
<comment type="caution">
    <text evidence="3">The sequence shown here is derived from an EMBL/GenBank/DDBJ whole genome shotgun (WGS) entry which is preliminary data.</text>
</comment>
<comment type="similarity">
    <text evidence="1">Belongs to the 3-oxoacid CoA-transferase subunit A family.</text>
</comment>
<accession>A0A5C6RPD6</accession>
<dbReference type="PANTHER" id="PTHR13707:SF60">
    <property type="entry name" value="ACETATE COA-TRANSFERASE SUBUNIT ALPHA"/>
    <property type="match status" value="1"/>
</dbReference>
<gene>
    <name evidence="3" type="ORF">FQV27_18150</name>
</gene>
<dbReference type="InterPro" id="IPR004165">
    <property type="entry name" value="CoA_trans_fam_I"/>
</dbReference>
<reference evidence="3 4" key="1">
    <citation type="submission" date="2019-08" db="EMBL/GenBank/DDBJ databases">
        <authorList>
            <person name="Ye J."/>
        </authorList>
    </citation>
    <scope>NUCLEOTIDE SEQUENCE [LARGE SCALE GENOMIC DNA]</scope>
    <source>
        <strain evidence="3 4">TK008</strain>
    </source>
</reference>
<dbReference type="InterPro" id="IPR012792">
    <property type="entry name" value="3-oxoacid_CoA-transf_A"/>
</dbReference>
<dbReference type="NCBIfam" id="TIGR02429">
    <property type="entry name" value="pcaI_scoA_fam"/>
    <property type="match status" value="1"/>
</dbReference>
<dbReference type="GO" id="GO:0008410">
    <property type="term" value="F:CoA-transferase activity"/>
    <property type="evidence" value="ECO:0007669"/>
    <property type="project" value="InterPro"/>
</dbReference>